<dbReference type="SMART" id="SM00343">
    <property type="entry name" value="ZnF_C2HC"/>
    <property type="match status" value="1"/>
</dbReference>
<keyword evidence="1" id="KW-0479">Metal-binding</keyword>
<reference evidence="5 6" key="2">
    <citation type="journal article" date="2017" name="Nature">
        <title>The Apostasia genome and the evolution of orchids.</title>
        <authorList>
            <person name="Zhang G.Q."/>
            <person name="Liu K.W."/>
            <person name="Li Z."/>
            <person name="Lohaus R."/>
            <person name="Hsiao Y.Y."/>
            <person name="Niu S.C."/>
            <person name="Wang J.Y."/>
            <person name="Lin Y.C."/>
            <person name="Xu Q."/>
            <person name="Chen L.J."/>
            <person name="Yoshida K."/>
            <person name="Fujiwara S."/>
            <person name="Wang Z.W."/>
            <person name="Zhang Y.Q."/>
            <person name="Mitsuda N."/>
            <person name="Wang M."/>
            <person name="Liu G.H."/>
            <person name="Pecoraro L."/>
            <person name="Huang H.X."/>
            <person name="Xiao X.J."/>
            <person name="Lin M."/>
            <person name="Wu X.Y."/>
            <person name="Wu W.L."/>
            <person name="Chen Y.Y."/>
            <person name="Chang S.B."/>
            <person name="Sakamoto S."/>
            <person name="Ohme-Takagi M."/>
            <person name="Yagi M."/>
            <person name="Zeng S.J."/>
            <person name="Shen C.Y."/>
            <person name="Yeh C.M."/>
            <person name="Luo Y.B."/>
            <person name="Tsai W.C."/>
            <person name="Van de Peer Y."/>
            <person name="Liu Z.J."/>
        </authorList>
    </citation>
    <scope>NUCLEOTIDE SEQUENCE [LARGE SCALE GENOMIC DNA]</scope>
    <source>
        <tissue evidence="5">The whole plant</tissue>
    </source>
</reference>
<organism evidence="5 6">
    <name type="scientific">Dendrobium catenatum</name>
    <dbReference type="NCBI Taxonomy" id="906689"/>
    <lineage>
        <taxon>Eukaryota</taxon>
        <taxon>Viridiplantae</taxon>
        <taxon>Streptophyta</taxon>
        <taxon>Embryophyta</taxon>
        <taxon>Tracheophyta</taxon>
        <taxon>Spermatophyta</taxon>
        <taxon>Magnoliopsida</taxon>
        <taxon>Liliopsida</taxon>
        <taxon>Asparagales</taxon>
        <taxon>Orchidaceae</taxon>
        <taxon>Epidendroideae</taxon>
        <taxon>Malaxideae</taxon>
        <taxon>Dendrobiinae</taxon>
        <taxon>Dendrobium</taxon>
    </lineage>
</organism>
<dbReference type="EMBL" id="KZ502513">
    <property type="protein sequence ID" value="PKU77380.1"/>
    <property type="molecule type" value="Genomic_DNA"/>
</dbReference>
<dbReference type="AlphaFoldDB" id="A0A2I0WNY4"/>
<dbReference type="PROSITE" id="PS50158">
    <property type="entry name" value="ZF_CCHC"/>
    <property type="match status" value="1"/>
</dbReference>
<keyword evidence="1" id="KW-0863">Zinc-finger</keyword>
<keyword evidence="6" id="KW-1185">Reference proteome</keyword>
<dbReference type="Gene3D" id="4.10.60.10">
    <property type="entry name" value="Zinc finger, CCHC-type"/>
    <property type="match status" value="1"/>
</dbReference>
<sequence length="159" mass="18787">MLSRRLGSLLRKKNQRYKKSKNYKFQTKKFPTGEGIICYHCKKPGHIRGDCPDLIDSKKKEMDVERKSDKKEKKYFKKKKKALWANPDSDESSSSDEEVNICLMAGEESDHDSQEVCNDISYEELDDAFNELVIEYKKLKRKYNVLEKEHKSLDMHFLL</sequence>
<evidence type="ECO:0000259" key="4">
    <source>
        <dbReference type="PROSITE" id="PS50158"/>
    </source>
</evidence>
<gene>
    <name evidence="5" type="ORF">MA16_Dca011385</name>
</gene>
<dbReference type="InterPro" id="IPR001878">
    <property type="entry name" value="Znf_CCHC"/>
</dbReference>
<dbReference type="GO" id="GO:0003676">
    <property type="term" value="F:nucleic acid binding"/>
    <property type="evidence" value="ECO:0007669"/>
    <property type="project" value="InterPro"/>
</dbReference>
<feature type="compositionally biased region" description="Basic residues" evidence="3">
    <location>
        <begin position="73"/>
        <end position="82"/>
    </location>
</feature>
<proteinExistence type="predicted"/>
<feature type="coiled-coil region" evidence="2">
    <location>
        <begin position="122"/>
        <end position="156"/>
    </location>
</feature>
<protein>
    <recommendedName>
        <fullName evidence="4">CCHC-type domain-containing protein</fullName>
    </recommendedName>
</protein>
<dbReference type="Proteomes" id="UP000233837">
    <property type="component" value="Unassembled WGS sequence"/>
</dbReference>
<name>A0A2I0WNY4_9ASPA</name>
<evidence type="ECO:0000313" key="6">
    <source>
        <dbReference type="Proteomes" id="UP000233837"/>
    </source>
</evidence>
<evidence type="ECO:0000256" key="2">
    <source>
        <dbReference type="SAM" id="Coils"/>
    </source>
</evidence>
<dbReference type="SUPFAM" id="SSF57756">
    <property type="entry name" value="Retrovirus zinc finger-like domains"/>
    <property type="match status" value="1"/>
</dbReference>
<feature type="compositionally biased region" description="Basic and acidic residues" evidence="3">
    <location>
        <begin position="58"/>
        <end position="72"/>
    </location>
</feature>
<feature type="region of interest" description="Disordered" evidence="3">
    <location>
        <begin position="58"/>
        <end position="97"/>
    </location>
</feature>
<evidence type="ECO:0000256" key="3">
    <source>
        <dbReference type="SAM" id="MobiDB-lite"/>
    </source>
</evidence>
<keyword evidence="2" id="KW-0175">Coiled coil</keyword>
<evidence type="ECO:0000256" key="1">
    <source>
        <dbReference type="PROSITE-ProRule" id="PRU00047"/>
    </source>
</evidence>
<dbReference type="InterPro" id="IPR036875">
    <property type="entry name" value="Znf_CCHC_sf"/>
</dbReference>
<evidence type="ECO:0000313" key="5">
    <source>
        <dbReference type="EMBL" id="PKU77380.1"/>
    </source>
</evidence>
<keyword evidence="1" id="KW-0862">Zinc</keyword>
<reference evidence="5 6" key="1">
    <citation type="journal article" date="2016" name="Sci. Rep.">
        <title>The Dendrobium catenatum Lindl. genome sequence provides insights into polysaccharide synthase, floral development and adaptive evolution.</title>
        <authorList>
            <person name="Zhang G.Q."/>
            <person name="Xu Q."/>
            <person name="Bian C."/>
            <person name="Tsai W.C."/>
            <person name="Yeh C.M."/>
            <person name="Liu K.W."/>
            <person name="Yoshida K."/>
            <person name="Zhang L.S."/>
            <person name="Chang S.B."/>
            <person name="Chen F."/>
            <person name="Shi Y."/>
            <person name="Su Y.Y."/>
            <person name="Zhang Y.Q."/>
            <person name="Chen L.J."/>
            <person name="Yin Y."/>
            <person name="Lin M."/>
            <person name="Huang H."/>
            <person name="Deng H."/>
            <person name="Wang Z.W."/>
            <person name="Zhu S.L."/>
            <person name="Zhao X."/>
            <person name="Deng C."/>
            <person name="Niu S.C."/>
            <person name="Huang J."/>
            <person name="Wang M."/>
            <person name="Liu G.H."/>
            <person name="Yang H.J."/>
            <person name="Xiao X.J."/>
            <person name="Hsiao Y.Y."/>
            <person name="Wu W.L."/>
            <person name="Chen Y.Y."/>
            <person name="Mitsuda N."/>
            <person name="Ohme-Takagi M."/>
            <person name="Luo Y.B."/>
            <person name="Van de Peer Y."/>
            <person name="Liu Z.J."/>
        </authorList>
    </citation>
    <scope>NUCLEOTIDE SEQUENCE [LARGE SCALE GENOMIC DNA]</scope>
    <source>
        <tissue evidence="5">The whole plant</tissue>
    </source>
</reference>
<feature type="compositionally biased region" description="Acidic residues" evidence="3">
    <location>
        <begin position="88"/>
        <end position="97"/>
    </location>
</feature>
<accession>A0A2I0WNY4</accession>
<feature type="domain" description="CCHC-type" evidence="4">
    <location>
        <begin position="38"/>
        <end position="53"/>
    </location>
</feature>
<dbReference type="Pfam" id="PF00098">
    <property type="entry name" value="zf-CCHC"/>
    <property type="match status" value="1"/>
</dbReference>
<dbReference type="GO" id="GO:0008270">
    <property type="term" value="F:zinc ion binding"/>
    <property type="evidence" value="ECO:0007669"/>
    <property type="project" value="UniProtKB-KW"/>
</dbReference>